<dbReference type="AlphaFoldDB" id="A0A841HK31"/>
<feature type="chain" id="PRO_5032686169" evidence="1">
    <location>
        <begin position="30"/>
        <end position="146"/>
    </location>
</feature>
<sequence>MHPSVAMADMPRVTIRAAALLMISTAGYAAESPTPQPIAVSTQRTLDLRAPDITRIFSREEIDRVLRATRDPDTIEEVEVARERAKDLPSATPNIPAGIIAPFWALANPTQAWRIFLPLPPDQARGLDAMKADATDSYRPPVLPPQ</sequence>
<name>A0A841HK31_9GAMM</name>
<dbReference type="Proteomes" id="UP000588068">
    <property type="component" value="Unassembled WGS sequence"/>
</dbReference>
<reference evidence="2 3" key="1">
    <citation type="submission" date="2020-08" db="EMBL/GenBank/DDBJ databases">
        <title>Genomic Encyclopedia of Type Strains, Phase IV (KMG-IV): sequencing the most valuable type-strain genomes for metagenomic binning, comparative biology and taxonomic classification.</title>
        <authorList>
            <person name="Goeker M."/>
        </authorList>
    </citation>
    <scope>NUCLEOTIDE SEQUENCE [LARGE SCALE GENOMIC DNA]</scope>
    <source>
        <strain evidence="2 3">DSM 26723</strain>
    </source>
</reference>
<evidence type="ECO:0000313" key="3">
    <source>
        <dbReference type="Proteomes" id="UP000588068"/>
    </source>
</evidence>
<accession>A0A841HK31</accession>
<organism evidence="2 3">
    <name type="scientific">Povalibacter uvarum</name>
    <dbReference type="NCBI Taxonomy" id="732238"/>
    <lineage>
        <taxon>Bacteria</taxon>
        <taxon>Pseudomonadati</taxon>
        <taxon>Pseudomonadota</taxon>
        <taxon>Gammaproteobacteria</taxon>
        <taxon>Steroidobacterales</taxon>
        <taxon>Steroidobacteraceae</taxon>
        <taxon>Povalibacter</taxon>
    </lineage>
</organism>
<gene>
    <name evidence="2" type="ORF">HNQ60_001476</name>
</gene>
<protein>
    <submittedName>
        <fullName evidence="2">Uncharacterized protein</fullName>
    </submittedName>
</protein>
<comment type="caution">
    <text evidence="2">The sequence shown here is derived from an EMBL/GenBank/DDBJ whole genome shotgun (WGS) entry which is preliminary data.</text>
</comment>
<evidence type="ECO:0000313" key="2">
    <source>
        <dbReference type="EMBL" id="MBB6092598.1"/>
    </source>
</evidence>
<dbReference type="EMBL" id="JACHHZ010000002">
    <property type="protein sequence ID" value="MBB6092598.1"/>
    <property type="molecule type" value="Genomic_DNA"/>
</dbReference>
<keyword evidence="1" id="KW-0732">Signal</keyword>
<dbReference type="RefSeq" id="WP_184330386.1">
    <property type="nucleotide sequence ID" value="NZ_JACHHZ010000002.1"/>
</dbReference>
<proteinExistence type="predicted"/>
<keyword evidence="3" id="KW-1185">Reference proteome</keyword>
<feature type="signal peptide" evidence="1">
    <location>
        <begin position="1"/>
        <end position="29"/>
    </location>
</feature>
<evidence type="ECO:0000256" key="1">
    <source>
        <dbReference type="SAM" id="SignalP"/>
    </source>
</evidence>